<dbReference type="EMBL" id="LR594035">
    <property type="protein sequence ID" value="VTS36385.1"/>
    <property type="molecule type" value="Genomic_DNA"/>
</dbReference>
<reference evidence="1 2" key="1">
    <citation type="submission" date="2019-05" db="EMBL/GenBank/DDBJ databases">
        <authorList>
            <consortium name="Pathogen Informatics"/>
        </authorList>
    </citation>
    <scope>NUCLEOTIDE SEQUENCE [LARGE SCALE GENOMIC DNA]</scope>
    <source>
        <strain evidence="1 2">NCTC5385</strain>
    </source>
</reference>
<dbReference type="AlphaFoldDB" id="A0A4U9Z9C0"/>
<evidence type="ECO:0000313" key="2">
    <source>
        <dbReference type="Proteomes" id="UP000304914"/>
    </source>
</evidence>
<proteinExistence type="predicted"/>
<accession>A0A4U9Z9C0</accession>
<name>A0A4U9Z9C0_9STRE</name>
<dbReference type="Proteomes" id="UP000304914">
    <property type="component" value="Chromosome"/>
</dbReference>
<protein>
    <submittedName>
        <fullName evidence="1">Uncharacterized protein</fullName>
    </submittedName>
</protein>
<evidence type="ECO:0000313" key="1">
    <source>
        <dbReference type="EMBL" id="VTS36385.1"/>
    </source>
</evidence>
<organism evidence="1 2">
    <name type="scientific">Streptococcus pseudoporcinus</name>
    <dbReference type="NCBI Taxonomy" id="361101"/>
    <lineage>
        <taxon>Bacteria</taxon>
        <taxon>Bacillati</taxon>
        <taxon>Bacillota</taxon>
        <taxon>Bacilli</taxon>
        <taxon>Lactobacillales</taxon>
        <taxon>Streptococcaceae</taxon>
        <taxon>Streptococcus</taxon>
    </lineage>
</organism>
<gene>
    <name evidence="1" type="ORF">NCTC5385_01841</name>
</gene>
<sequence length="53" mass="5861">MLTLSTNSVSCGKSTLNCQANDQKKTKSYTGFGLFHVNLRAAFLSNSYLKKRS</sequence>